<feature type="compositionally biased region" description="Polar residues" evidence="1">
    <location>
        <begin position="81"/>
        <end position="93"/>
    </location>
</feature>
<dbReference type="Proteomes" id="UP000326179">
    <property type="component" value="Chromosome"/>
</dbReference>
<feature type="compositionally biased region" description="Low complexity" evidence="1">
    <location>
        <begin position="53"/>
        <end position="65"/>
    </location>
</feature>
<dbReference type="PANTHER" id="PTHR37809">
    <property type="entry name" value="RIBOSOMAL PROTEIN S12 METHYLTHIOTRANSFERASE ACCESSORY FACTOR YCAO"/>
    <property type="match status" value="1"/>
</dbReference>
<feature type="domain" description="YcaO" evidence="2">
    <location>
        <begin position="310"/>
        <end position="695"/>
    </location>
</feature>
<dbReference type="Gene3D" id="3.30.1330.230">
    <property type="match status" value="1"/>
</dbReference>
<dbReference type="InterPro" id="IPR022291">
    <property type="entry name" value="Bacteriocin_synth_cyclodeHase"/>
</dbReference>
<dbReference type="RefSeq" id="WP_153291969.1">
    <property type="nucleotide sequence ID" value="NZ_CP045643.1"/>
</dbReference>
<dbReference type="Gene3D" id="3.40.50.720">
    <property type="entry name" value="NAD(P)-binding Rossmann-like Domain"/>
    <property type="match status" value="1"/>
</dbReference>
<protein>
    <submittedName>
        <fullName evidence="3">TOMM leader peptide-binding protein</fullName>
    </submittedName>
</protein>
<feature type="region of interest" description="Disordered" evidence="1">
    <location>
        <begin position="49"/>
        <end position="101"/>
    </location>
</feature>
<dbReference type="PANTHER" id="PTHR37809:SF1">
    <property type="entry name" value="RIBOSOMAL PROTEIN S12 METHYLTHIOTRANSFERASE ACCESSORY FACTOR YCAO"/>
    <property type="match status" value="1"/>
</dbReference>
<evidence type="ECO:0000259" key="2">
    <source>
        <dbReference type="PROSITE" id="PS51664"/>
    </source>
</evidence>
<evidence type="ECO:0000313" key="3">
    <source>
        <dbReference type="EMBL" id="QFZ77787.1"/>
    </source>
</evidence>
<reference evidence="3 4" key="1">
    <citation type="submission" date="2019-10" db="EMBL/GenBank/DDBJ databases">
        <title>A novel species.</title>
        <authorList>
            <person name="Gao J."/>
        </authorList>
    </citation>
    <scope>NUCLEOTIDE SEQUENCE [LARGE SCALE GENOMIC DNA]</scope>
    <source>
        <strain evidence="3 4">QMT-28</strain>
    </source>
</reference>
<dbReference type="KEGG" id="sfy:GFH48_34840"/>
<dbReference type="NCBIfam" id="TIGR03604">
    <property type="entry name" value="TOMM_cyclo_SagD"/>
    <property type="match status" value="1"/>
</dbReference>
<evidence type="ECO:0000256" key="1">
    <source>
        <dbReference type="SAM" id="MobiDB-lite"/>
    </source>
</evidence>
<dbReference type="Gene3D" id="3.30.40.250">
    <property type="match status" value="1"/>
</dbReference>
<dbReference type="Gene3D" id="3.30.160.660">
    <property type="match status" value="1"/>
</dbReference>
<dbReference type="InterPro" id="IPR003776">
    <property type="entry name" value="YcaO-like_dom"/>
</dbReference>
<dbReference type="AlphaFoldDB" id="A0A5Q0LMY5"/>
<proteinExistence type="predicted"/>
<gene>
    <name evidence="3" type="ORF">GFH48_34840</name>
</gene>
<keyword evidence="4" id="KW-1185">Reference proteome</keyword>
<feature type="region of interest" description="Disordered" evidence="1">
    <location>
        <begin position="227"/>
        <end position="255"/>
    </location>
</feature>
<organism evidence="3 4">
    <name type="scientific">Streptomyces fagopyri</name>
    <dbReference type="NCBI Taxonomy" id="2662397"/>
    <lineage>
        <taxon>Bacteria</taxon>
        <taxon>Bacillati</taxon>
        <taxon>Actinomycetota</taxon>
        <taxon>Actinomycetes</taxon>
        <taxon>Kitasatosporales</taxon>
        <taxon>Streptomycetaceae</taxon>
        <taxon>Streptomyces</taxon>
    </lineage>
</organism>
<dbReference type="PROSITE" id="PS51664">
    <property type="entry name" value="YCAO"/>
    <property type="match status" value="1"/>
</dbReference>
<dbReference type="NCBIfam" id="TIGR03882">
    <property type="entry name" value="cyclo_dehyd_2"/>
    <property type="match status" value="1"/>
</dbReference>
<dbReference type="InterPro" id="IPR027624">
    <property type="entry name" value="TOMM_cyclo_SagD"/>
</dbReference>
<dbReference type="EMBL" id="CP045643">
    <property type="protein sequence ID" value="QFZ77787.1"/>
    <property type="molecule type" value="Genomic_DNA"/>
</dbReference>
<dbReference type="Pfam" id="PF02624">
    <property type="entry name" value="YcaO"/>
    <property type="match status" value="1"/>
</dbReference>
<accession>A0A5Q0LMY5</accession>
<sequence>MTTVTAPAPAPTVSPLEAARAELQSRLAVRATTAGLPAPAVSRIGDANVLGQPADRPVPTATDTAPPDPRAVPTGTDALQPDTQAATRGTTSDGPRPVPPHTAVVHLTAQAVLLGPWGGAPDAGPACGTCLAMRRQRLRTRTEREALETGTETTAAGPWPVLPDHTVDAVWSLHRHITSGAARHTTEGADTALPRITELDLETLQVRTFPLVPEPMCPHCRPFTEESARQAATEATLGKPASRRKPGGPDAYRLRRPADYPLPVKALANPVCGVLGGGTWIDVTSPTTAPVAGSVFMRGYAGLTDVTWSGQANSYASSRDLAFLEGLERYAGTHRRHRAPVVTASLDELGDRALDPRVCGLYGPRTYAQDPMVEPFDPARPLPWVTGWSLREDRPVLVPARLVYYSAGTREDNFVFECSNGCATGGSWEEAAFFGLLELVERDAFLLGWYGGLPLPEIDLASVGGPKVRAMVARAALQGYDVHVFDNRVDLPVPVVTGLAVRSDEGPGTLAFAAGASFDPETAVESAVSEILTYIPHLPGQVAERPAELAAMTEDFDLVRRLPDHAALFGLPAMRRHAANYLAPPRVGSLTGLFAGWEERGPRTGDLRDDLLLLRDLLAGAGCDVIAVDQTTPEQRRMGLRTVATLAPGLLPIDFGWLRQRALDMPRLRTAPHRAGLVPAPLREEDLRRVPHPFP</sequence>
<name>A0A5Q0LMY5_9ACTN</name>
<evidence type="ECO:0000313" key="4">
    <source>
        <dbReference type="Proteomes" id="UP000326179"/>
    </source>
</evidence>